<protein>
    <submittedName>
        <fullName evidence="1">Uncharacterized protein</fullName>
    </submittedName>
</protein>
<dbReference type="Proteomes" id="UP000316125">
    <property type="component" value="Chromosome"/>
</dbReference>
<dbReference type="AlphaFoldDB" id="A0A4Y5YT30"/>
<reference evidence="1 2" key="1">
    <citation type="submission" date="2019-06" db="EMBL/GenBank/DDBJ databases">
        <title>Complete genome of Microbacterium foliorum M2.</title>
        <authorList>
            <person name="Cao G."/>
        </authorList>
    </citation>
    <scope>NUCLEOTIDE SEQUENCE [LARGE SCALE GENOMIC DNA]</scope>
    <source>
        <strain evidence="1 2">M2</strain>
    </source>
</reference>
<sequence length="269" mass="29454">MAASPLAVAVLVRNLRKHDIALIRTISPASSEPPGGRAARWARSLLDRATDAFIVFDESTPTPDADKTTLIPHAHYRDRFIGYPRAAMMRNRVLCIAPTELPPVTLGLLAIPRAADTTDLELRVVGSAAPSLARAVESEASRYPRHLSARLEALSDGAQVQEIDAAELTIVPETRTIEHFQTLFLVLSLDRPVLTPRTEAMTRLAQQVGPEWLHLSDGPVTAEALDLALARVRATPEIARPNLDGRCLETTQNAYAVLFEDVARRHSRS</sequence>
<gene>
    <name evidence="1" type="ORF">FIV50_13740</name>
</gene>
<dbReference type="RefSeq" id="WP_140037908.1">
    <property type="nucleotide sequence ID" value="NZ_CP041040.1"/>
</dbReference>
<dbReference type="EMBL" id="CP041040">
    <property type="protein sequence ID" value="QDE35758.1"/>
    <property type="molecule type" value="Genomic_DNA"/>
</dbReference>
<evidence type="ECO:0000313" key="1">
    <source>
        <dbReference type="EMBL" id="QDE35758.1"/>
    </source>
</evidence>
<name>A0A4Y5YT30_9MICO</name>
<accession>A0A4Y5YT30</accession>
<dbReference type="OrthoDB" id="9771846at2"/>
<organism evidence="1 2">
    <name type="scientific">Microbacterium foliorum</name>
    <dbReference type="NCBI Taxonomy" id="104336"/>
    <lineage>
        <taxon>Bacteria</taxon>
        <taxon>Bacillati</taxon>
        <taxon>Actinomycetota</taxon>
        <taxon>Actinomycetes</taxon>
        <taxon>Micrococcales</taxon>
        <taxon>Microbacteriaceae</taxon>
        <taxon>Microbacterium</taxon>
    </lineage>
</organism>
<evidence type="ECO:0000313" key="2">
    <source>
        <dbReference type="Proteomes" id="UP000316125"/>
    </source>
</evidence>
<proteinExistence type="predicted"/>